<evidence type="ECO:0000313" key="3">
    <source>
        <dbReference type="Proteomes" id="UP000770661"/>
    </source>
</evidence>
<dbReference type="AlphaFoldDB" id="A0A8J4XLL8"/>
<evidence type="ECO:0000313" key="2">
    <source>
        <dbReference type="EMBL" id="KAG0710007.1"/>
    </source>
</evidence>
<reference evidence="2" key="1">
    <citation type="submission" date="2020-07" db="EMBL/GenBank/DDBJ databases">
        <title>The High-quality genome of the commercially important snow crab, Chionoecetes opilio.</title>
        <authorList>
            <person name="Jeong J.-H."/>
            <person name="Ryu S."/>
        </authorList>
    </citation>
    <scope>NUCLEOTIDE SEQUENCE</scope>
    <source>
        <strain evidence="2">MADBK_172401_WGS</strain>
        <tissue evidence="2">Digestive gland</tissue>
    </source>
</reference>
<proteinExistence type="predicted"/>
<organism evidence="2 3">
    <name type="scientific">Chionoecetes opilio</name>
    <name type="common">Atlantic snow crab</name>
    <name type="synonym">Cancer opilio</name>
    <dbReference type="NCBI Taxonomy" id="41210"/>
    <lineage>
        <taxon>Eukaryota</taxon>
        <taxon>Metazoa</taxon>
        <taxon>Ecdysozoa</taxon>
        <taxon>Arthropoda</taxon>
        <taxon>Crustacea</taxon>
        <taxon>Multicrustacea</taxon>
        <taxon>Malacostraca</taxon>
        <taxon>Eumalacostraca</taxon>
        <taxon>Eucarida</taxon>
        <taxon>Decapoda</taxon>
        <taxon>Pleocyemata</taxon>
        <taxon>Brachyura</taxon>
        <taxon>Eubrachyura</taxon>
        <taxon>Majoidea</taxon>
        <taxon>Majidae</taxon>
        <taxon>Chionoecetes</taxon>
    </lineage>
</organism>
<feature type="region of interest" description="Disordered" evidence="1">
    <location>
        <begin position="39"/>
        <end position="80"/>
    </location>
</feature>
<dbReference type="EMBL" id="JACEEZ010024594">
    <property type="protein sequence ID" value="KAG0710007.1"/>
    <property type="molecule type" value="Genomic_DNA"/>
</dbReference>
<feature type="compositionally biased region" description="Polar residues" evidence="1">
    <location>
        <begin position="71"/>
        <end position="80"/>
    </location>
</feature>
<protein>
    <submittedName>
        <fullName evidence="2">Uncharacterized protein</fullName>
    </submittedName>
</protein>
<evidence type="ECO:0000256" key="1">
    <source>
        <dbReference type="SAM" id="MobiDB-lite"/>
    </source>
</evidence>
<comment type="caution">
    <text evidence="2">The sequence shown here is derived from an EMBL/GenBank/DDBJ whole genome shotgun (WGS) entry which is preliminary data.</text>
</comment>
<gene>
    <name evidence="2" type="ORF">GWK47_002608</name>
</gene>
<keyword evidence="3" id="KW-1185">Reference proteome</keyword>
<accession>A0A8J4XLL8</accession>
<sequence>MRRPSACWQCPLGWRRTLRGPPMFPSSLCEESTKDHRSRSCLKIPMSGPEEEPRLASKTSLRSPRGHDGGQANQSKLHPSSCSIRMQAPCTMPVFEAVVSNRKAMILSLTPASSTSFKTTAATFFWARRIRACRDPQEGTRRHLFPCEEDGDAVPPYRQRGTGGFSVPKQDQPLRYLLVFPSSTIFSAACPSPPQFVGRWTVLFETAILPMSIPKNLSGSCER</sequence>
<dbReference type="Proteomes" id="UP000770661">
    <property type="component" value="Unassembled WGS sequence"/>
</dbReference>
<name>A0A8J4XLL8_CHIOP</name>